<proteinExistence type="inferred from homology"/>
<dbReference type="InterPro" id="IPR000873">
    <property type="entry name" value="AMP-dep_synth/lig_dom"/>
</dbReference>
<evidence type="ECO:0000313" key="5">
    <source>
        <dbReference type="EMBL" id="MBW2942241.1"/>
    </source>
</evidence>
<dbReference type="RefSeq" id="WP_219044478.1">
    <property type="nucleotide sequence ID" value="NZ_JAHWDQ010000004.1"/>
</dbReference>
<evidence type="ECO:0000313" key="6">
    <source>
        <dbReference type="Proteomes" id="UP001166291"/>
    </source>
</evidence>
<dbReference type="Proteomes" id="UP001166291">
    <property type="component" value="Unassembled WGS sequence"/>
</dbReference>
<feature type="domain" description="AMP-dependent synthetase/ligase" evidence="3">
    <location>
        <begin position="15"/>
        <end position="345"/>
    </location>
</feature>
<comment type="caution">
    <text evidence="5">The sequence shown here is derived from an EMBL/GenBank/DDBJ whole genome shotgun (WGS) entry which is preliminary data.</text>
</comment>
<dbReference type="EMBL" id="JAHWDQ010000004">
    <property type="protein sequence ID" value="MBW2942241.1"/>
    <property type="molecule type" value="Genomic_DNA"/>
</dbReference>
<feature type="domain" description="AMP-binding enzyme C-terminal" evidence="4">
    <location>
        <begin position="404"/>
        <end position="480"/>
    </location>
</feature>
<name>A0ABS6VVC1_9GAMM</name>
<evidence type="ECO:0000259" key="3">
    <source>
        <dbReference type="Pfam" id="PF00501"/>
    </source>
</evidence>
<dbReference type="Pfam" id="PF13193">
    <property type="entry name" value="AMP-binding_C"/>
    <property type="match status" value="1"/>
</dbReference>
<evidence type="ECO:0000259" key="4">
    <source>
        <dbReference type="Pfam" id="PF13193"/>
    </source>
</evidence>
<reference evidence="5" key="1">
    <citation type="submission" date="2021-07" db="EMBL/GenBank/DDBJ databases">
        <title>Zhongshania sp. CAU 1632 isolated from seawater.</title>
        <authorList>
            <person name="Kim W."/>
        </authorList>
    </citation>
    <scope>NUCLEOTIDE SEQUENCE</scope>
    <source>
        <strain evidence="5">CAU 1632</strain>
    </source>
</reference>
<sequence>MTQELTPGARLTQLASLHPDKTALIFIKQDGSHDLLTTGQLERWANRVARRLSEYDVVPGKFVAIHFPNCLEHVVATLAIYKLGACPMPLAYRLPDSERDAMIQLASPVAIFSDVEALSGISRDEMRQIQNSDRYLDSSLPDAIPQPFKAIASGGSTGTPKLIVSPLAFYFPPESHPFALLMGIASEDVFYSPGPLYHNQAFLFTQIALFAGATAIINEKFDADRCLNAIHELAPTIVSVVPTMMLRMARSEFFQKCNFASIKRVWHMAAPCPEWVKQIWLEKIGAEKLYELWAATENTGIAVITGSEWLERKGSVGRGFNTEIRILDEKRRQLPCNEVGEIFTRFAKGGAQYCYLGAKPLETLEDDFASVGDLGYVDDEGYLFLTDRRTDLIISGGANIYPAEVESVILQMPGVADVVVIGLKDDDLGRRVHAVIQTIAGEDAPSFEELSVYVKANLSLYKAPKSYEILEALPRDEAGKIRRSKLRDERGG</sequence>
<keyword evidence="2" id="KW-0436">Ligase</keyword>
<evidence type="ECO:0000256" key="2">
    <source>
        <dbReference type="ARBA" id="ARBA00022598"/>
    </source>
</evidence>
<dbReference type="PANTHER" id="PTHR43201">
    <property type="entry name" value="ACYL-COA SYNTHETASE"/>
    <property type="match status" value="1"/>
</dbReference>
<keyword evidence="6" id="KW-1185">Reference proteome</keyword>
<dbReference type="PANTHER" id="PTHR43201:SF5">
    <property type="entry name" value="MEDIUM-CHAIN ACYL-COA LIGASE ACSF2, MITOCHONDRIAL"/>
    <property type="match status" value="1"/>
</dbReference>
<protein>
    <submittedName>
        <fullName evidence="5">AMP-binding protein</fullName>
    </submittedName>
</protein>
<organism evidence="5 6">
    <name type="scientific">Zhongshania aquimaris</name>
    <dbReference type="NCBI Taxonomy" id="2857107"/>
    <lineage>
        <taxon>Bacteria</taxon>
        <taxon>Pseudomonadati</taxon>
        <taxon>Pseudomonadota</taxon>
        <taxon>Gammaproteobacteria</taxon>
        <taxon>Cellvibrionales</taxon>
        <taxon>Spongiibacteraceae</taxon>
        <taxon>Zhongshania</taxon>
    </lineage>
</organism>
<gene>
    <name evidence="5" type="ORF">KXJ70_15705</name>
</gene>
<comment type="similarity">
    <text evidence="1">Belongs to the ATP-dependent AMP-binding enzyme family.</text>
</comment>
<dbReference type="Pfam" id="PF00501">
    <property type="entry name" value="AMP-binding"/>
    <property type="match status" value="1"/>
</dbReference>
<accession>A0ABS6VVC1</accession>
<dbReference type="InterPro" id="IPR025110">
    <property type="entry name" value="AMP-bd_C"/>
</dbReference>
<evidence type="ECO:0000256" key="1">
    <source>
        <dbReference type="ARBA" id="ARBA00006432"/>
    </source>
</evidence>